<proteinExistence type="inferred from homology"/>
<reference evidence="7" key="1">
    <citation type="journal article" date="2019" name="Int. J. Syst. Evol. Microbiol.">
        <title>The Global Catalogue of Microorganisms (GCM) 10K type strain sequencing project: providing services to taxonomists for standard genome sequencing and annotation.</title>
        <authorList>
            <consortium name="The Broad Institute Genomics Platform"/>
            <consortium name="The Broad Institute Genome Sequencing Center for Infectious Disease"/>
            <person name="Wu L."/>
            <person name="Ma J."/>
        </authorList>
    </citation>
    <scope>NUCLEOTIDE SEQUENCE [LARGE SCALE GENOMIC DNA]</scope>
    <source>
        <strain evidence="7">CECT 7226</strain>
    </source>
</reference>
<keyword evidence="2" id="KW-0805">Transcription regulation</keyword>
<dbReference type="InterPro" id="IPR036390">
    <property type="entry name" value="WH_DNA-bd_sf"/>
</dbReference>
<evidence type="ECO:0000313" key="7">
    <source>
        <dbReference type="Proteomes" id="UP001223712"/>
    </source>
</evidence>
<dbReference type="PROSITE" id="PS50931">
    <property type="entry name" value="HTH_LYSR"/>
    <property type="match status" value="1"/>
</dbReference>
<dbReference type="PANTHER" id="PTHR30537:SF32">
    <property type="entry name" value="HTH-TYPE TRANSCRIPTIONAL REGULATOR DSDC"/>
    <property type="match status" value="1"/>
</dbReference>
<dbReference type="EMBL" id="JAUFQY010000001">
    <property type="protein sequence ID" value="MDN3701550.1"/>
    <property type="molecule type" value="Genomic_DNA"/>
</dbReference>
<dbReference type="Pfam" id="PF03466">
    <property type="entry name" value="LysR_substrate"/>
    <property type="match status" value="1"/>
</dbReference>
<dbReference type="PANTHER" id="PTHR30537">
    <property type="entry name" value="HTH-TYPE TRANSCRIPTIONAL REGULATOR"/>
    <property type="match status" value="1"/>
</dbReference>
<accession>A0ABT8CJP1</accession>
<dbReference type="InterPro" id="IPR005119">
    <property type="entry name" value="LysR_subst-bd"/>
</dbReference>
<evidence type="ECO:0000313" key="6">
    <source>
        <dbReference type="EMBL" id="MDN3701550.1"/>
    </source>
</evidence>
<keyword evidence="3" id="KW-0238">DNA-binding</keyword>
<dbReference type="PRINTS" id="PR00039">
    <property type="entry name" value="HTHLYSR"/>
</dbReference>
<keyword evidence="4" id="KW-0804">Transcription</keyword>
<name>A0ABT8CJP1_9VIBR</name>
<evidence type="ECO:0000256" key="2">
    <source>
        <dbReference type="ARBA" id="ARBA00023015"/>
    </source>
</evidence>
<dbReference type="Gene3D" id="3.40.190.10">
    <property type="entry name" value="Periplasmic binding protein-like II"/>
    <property type="match status" value="2"/>
</dbReference>
<keyword evidence="7" id="KW-1185">Reference proteome</keyword>
<dbReference type="SUPFAM" id="SSF53850">
    <property type="entry name" value="Periplasmic binding protein-like II"/>
    <property type="match status" value="1"/>
</dbReference>
<sequence length="303" mass="34014">MLRTSANHNNIYLFLATAETLSFTEAGKKFGITQGAVSYRIKQLEDEIGSKLFIRQIRRIVLTPEGKQLYVAVKHSYKVIDNVISDLKDPTPTGELRIGASPSFASRVLIPALPSFLEQYPQMNVRVVTSSVSQTFNDESMDLAIVYADRVSEFHTEPVIRESIVPICSPAYARKHKLLFTNQTLSELTLIDNVNSSNWMQWLNNSDYVASNNNRFLVDNFHSTLSAATSGIGLAIGRWTLVKDLILSGELVAPYQAVLTNKHYWLVSVRGMEHRASYKLFASWVNSKVFGKNAEATSKIPHR</sequence>
<dbReference type="Pfam" id="PF00126">
    <property type="entry name" value="HTH_1"/>
    <property type="match status" value="1"/>
</dbReference>
<dbReference type="InterPro" id="IPR000847">
    <property type="entry name" value="LysR_HTH_N"/>
</dbReference>
<gene>
    <name evidence="6" type="ORF">QWY96_12805</name>
</gene>
<comment type="caution">
    <text evidence="6">The sequence shown here is derived from an EMBL/GenBank/DDBJ whole genome shotgun (WGS) entry which is preliminary data.</text>
</comment>
<comment type="similarity">
    <text evidence="1">Belongs to the LysR transcriptional regulatory family.</text>
</comment>
<evidence type="ECO:0000256" key="4">
    <source>
        <dbReference type="ARBA" id="ARBA00023163"/>
    </source>
</evidence>
<evidence type="ECO:0000259" key="5">
    <source>
        <dbReference type="PROSITE" id="PS50931"/>
    </source>
</evidence>
<dbReference type="InterPro" id="IPR036388">
    <property type="entry name" value="WH-like_DNA-bd_sf"/>
</dbReference>
<protein>
    <submittedName>
        <fullName evidence="6">LysR substrate-binding domain-containing protein</fullName>
    </submittedName>
</protein>
<dbReference type="Proteomes" id="UP001223712">
    <property type="component" value="Unassembled WGS sequence"/>
</dbReference>
<evidence type="ECO:0000256" key="1">
    <source>
        <dbReference type="ARBA" id="ARBA00009437"/>
    </source>
</evidence>
<dbReference type="InterPro" id="IPR058163">
    <property type="entry name" value="LysR-type_TF_proteobact-type"/>
</dbReference>
<dbReference type="Gene3D" id="1.10.10.10">
    <property type="entry name" value="Winged helix-like DNA-binding domain superfamily/Winged helix DNA-binding domain"/>
    <property type="match status" value="1"/>
</dbReference>
<dbReference type="RefSeq" id="WP_261837470.1">
    <property type="nucleotide sequence ID" value="NZ_AP025458.1"/>
</dbReference>
<feature type="domain" description="HTH lysR-type" evidence="5">
    <location>
        <begin position="11"/>
        <end position="63"/>
    </location>
</feature>
<organism evidence="6 7">
    <name type="scientific">Vibrio artabrorum</name>
    <dbReference type="NCBI Taxonomy" id="446374"/>
    <lineage>
        <taxon>Bacteria</taxon>
        <taxon>Pseudomonadati</taxon>
        <taxon>Pseudomonadota</taxon>
        <taxon>Gammaproteobacteria</taxon>
        <taxon>Vibrionales</taxon>
        <taxon>Vibrionaceae</taxon>
        <taxon>Vibrio</taxon>
    </lineage>
</organism>
<evidence type="ECO:0000256" key="3">
    <source>
        <dbReference type="ARBA" id="ARBA00023125"/>
    </source>
</evidence>
<dbReference type="SUPFAM" id="SSF46785">
    <property type="entry name" value="Winged helix' DNA-binding domain"/>
    <property type="match status" value="1"/>
</dbReference>